<dbReference type="Proteomes" id="UP000250266">
    <property type="component" value="Unassembled WGS sequence"/>
</dbReference>
<protein>
    <recommendedName>
        <fullName evidence="3">Beta-ketoacyl synthase-like N-terminal domain-containing protein</fullName>
    </recommendedName>
</protein>
<feature type="domain" description="Beta-ketoacyl synthase-like N-terminal" evidence="3">
    <location>
        <begin position="1"/>
        <end position="75"/>
    </location>
</feature>
<evidence type="ECO:0000256" key="1">
    <source>
        <dbReference type="ARBA" id="ARBA00022450"/>
    </source>
</evidence>
<dbReference type="Gene3D" id="3.40.47.10">
    <property type="match status" value="1"/>
</dbReference>
<dbReference type="GO" id="GO:0004312">
    <property type="term" value="F:fatty acid synthase activity"/>
    <property type="evidence" value="ECO:0007669"/>
    <property type="project" value="TreeGrafter"/>
</dbReference>
<dbReference type="GO" id="GO:0044550">
    <property type="term" value="P:secondary metabolite biosynthetic process"/>
    <property type="evidence" value="ECO:0007669"/>
    <property type="project" value="TreeGrafter"/>
</dbReference>
<sequence>MRGPSFTVDTACSGSLVVLHLSCKNLRPGESSRAIIRGVSVILNPDHTSIRCYTFDSRANGHARVIRQSGLNEDGRTTGIALLSGKPQEALSWRLYKKKAGLNPL</sequence>
<evidence type="ECO:0000313" key="5">
    <source>
        <dbReference type="Proteomes" id="UP000250266"/>
    </source>
</evidence>
<dbReference type="InterPro" id="IPR050091">
    <property type="entry name" value="PKS_NRPS_Biosynth_Enz"/>
</dbReference>
<evidence type="ECO:0000313" key="4">
    <source>
        <dbReference type="EMBL" id="OCK75723.1"/>
    </source>
</evidence>
<dbReference type="InterPro" id="IPR016039">
    <property type="entry name" value="Thiolase-like"/>
</dbReference>
<gene>
    <name evidence="4" type="ORF">K432DRAFT_307899</name>
</gene>
<keyword evidence="1" id="KW-0596">Phosphopantetheine</keyword>
<dbReference type="InterPro" id="IPR014030">
    <property type="entry name" value="Ketoacyl_synth_N"/>
</dbReference>
<accession>A0A8E2JAV3</accession>
<keyword evidence="2" id="KW-0597">Phosphoprotein</keyword>
<name>A0A8E2JAV3_9PEZI</name>
<dbReference type="PANTHER" id="PTHR43775">
    <property type="entry name" value="FATTY ACID SYNTHASE"/>
    <property type="match status" value="1"/>
</dbReference>
<proteinExistence type="predicted"/>
<dbReference type="GO" id="GO:0006633">
    <property type="term" value="P:fatty acid biosynthetic process"/>
    <property type="evidence" value="ECO:0007669"/>
    <property type="project" value="TreeGrafter"/>
</dbReference>
<dbReference type="SUPFAM" id="SSF53901">
    <property type="entry name" value="Thiolase-like"/>
    <property type="match status" value="1"/>
</dbReference>
<dbReference type="AlphaFoldDB" id="A0A8E2JAV3"/>
<evidence type="ECO:0000256" key="2">
    <source>
        <dbReference type="ARBA" id="ARBA00022553"/>
    </source>
</evidence>
<dbReference type="OrthoDB" id="329835at2759"/>
<dbReference type="EMBL" id="KV745281">
    <property type="protein sequence ID" value="OCK75723.1"/>
    <property type="molecule type" value="Genomic_DNA"/>
</dbReference>
<reference evidence="4 5" key="1">
    <citation type="journal article" date="2016" name="Nat. Commun.">
        <title>Ectomycorrhizal ecology is imprinted in the genome of the dominant symbiotic fungus Cenococcum geophilum.</title>
        <authorList>
            <consortium name="DOE Joint Genome Institute"/>
            <person name="Peter M."/>
            <person name="Kohler A."/>
            <person name="Ohm R.A."/>
            <person name="Kuo A."/>
            <person name="Krutzmann J."/>
            <person name="Morin E."/>
            <person name="Arend M."/>
            <person name="Barry K.W."/>
            <person name="Binder M."/>
            <person name="Choi C."/>
            <person name="Clum A."/>
            <person name="Copeland A."/>
            <person name="Grisel N."/>
            <person name="Haridas S."/>
            <person name="Kipfer T."/>
            <person name="LaButti K."/>
            <person name="Lindquist E."/>
            <person name="Lipzen A."/>
            <person name="Maire R."/>
            <person name="Meier B."/>
            <person name="Mihaltcheva S."/>
            <person name="Molinier V."/>
            <person name="Murat C."/>
            <person name="Poggeler S."/>
            <person name="Quandt C.A."/>
            <person name="Sperisen C."/>
            <person name="Tritt A."/>
            <person name="Tisserant E."/>
            <person name="Crous P.W."/>
            <person name="Henrissat B."/>
            <person name="Nehls U."/>
            <person name="Egli S."/>
            <person name="Spatafora J.W."/>
            <person name="Grigoriev I.V."/>
            <person name="Martin F.M."/>
        </authorList>
    </citation>
    <scope>NUCLEOTIDE SEQUENCE [LARGE SCALE GENOMIC DNA]</scope>
    <source>
        <strain evidence="4 5">CBS 459.81</strain>
    </source>
</reference>
<dbReference type="Pfam" id="PF00109">
    <property type="entry name" value="ketoacyl-synt"/>
    <property type="match status" value="1"/>
</dbReference>
<evidence type="ECO:0000259" key="3">
    <source>
        <dbReference type="Pfam" id="PF00109"/>
    </source>
</evidence>
<organism evidence="4 5">
    <name type="scientific">Lepidopterella palustris CBS 459.81</name>
    <dbReference type="NCBI Taxonomy" id="1314670"/>
    <lineage>
        <taxon>Eukaryota</taxon>
        <taxon>Fungi</taxon>
        <taxon>Dikarya</taxon>
        <taxon>Ascomycota</taxon>
        <taxon>Pezizomycotina</taxon>
        <taxon>Dothideomycetes</taxon>
        <taxon>Pleosporomycetidae</taxon>
        <taxon>Mytilinidiales</taxon>
        <taxon>Argynnaceae</taxon>
        <taxon>Lepidopterella</taxon>
    </lineage>
</organism>
<dbReference type="PANTHER" id="PTHR43775:SF37">
    <property type="entry name" value="SI:DKEY-61P9.11"/>
    <property type="match status" value="1"/>
</dbReference>
<keyword evidence="5" id="KW-1185">Reference proteome</keyword>